<feature type="compositionally biased region" description="Basic residues" evidence="1">
    <location>
        <begin position="7"/>
        <end position="25"/>
    </location>
</feature>
<evidence type="ECO:0000256" key="1">
    <source>
        <dbReference type="SAM" id="MobiDB-lite"/>
    </source>
</evidence>
<proteinExistence type="predicted"/>
<dbReference type="EMBL" id="CAMGYJ010000005">
    <property type="protein sequence ID" value="CAI0422610.1"/>
    <property type="molecule type" value="Genomic_DNA"/>
</dbReference>
<reference evidence="2" key="1">
    <citation type="submission" date="2022-08" db="EMBL/GenBank/DDBJ databases">
        <authorList>
            <person name="Gutierrez-Valencia J."/>
        </authorList>
    </citation>
    <scope>NUCLEOTIDE SEQUENCE</scope>
</reference>
<comment type="caution">
    <text evidence="2">The sequence shown here is derived from an EMBL/GenBank/DDBJ whole genome shotgun (WGS) entry which is preliminary data.</text>
</comment>
<evidence type="ECO:0000313" key="3">
    <source>
        <dbReference type="Proteomes" id="UP001154282"/>
    </source>
</evidence>
<feature type="region of interest" description="Disordered" evidence="1">
    <location>
        <begin position="86"/>
        <end position="106"/>
    </location>
</feature>
<keyword evidence="3" id="KW-1185">Reference proteome</keyword>
<accession>A0AAV0KMK9</accession>
<name>A0AAV0KMK9_9ROSI</name>
<feature type="region of interest" description="Disordered" evidence="1">
    <location>
        <begin position="255"/>
        <end position="279"/>
    </location>
</feature>
<protein>
    <submittedName>
        <fullName evidence="2">Uncharacterized protein</fullName>
    </submittedName>
</protein>
<evidence type="ECO:0000313" key="2">
    <source>
        <dbReference type="EMBL" id="CAI0422610.1"/>
    </source>
</evidence>
<dbReference type="Proteomes" id="UP001154282">
    <property type="component" value="Unassembled WGS sequence"/>
</dbReference>
<gene>
    <name evidence="2" type="ORF">LITE_LOCUS19204</name>
</gene>
<sequence>MKEPSTGKRKGRRTKYYTPKTKRRRTESSAVVPVKVPFTLPPNPSQSSVGLEPTLDIGKMRDSSPCGSQLVAADSNVILQDREMLDGVTPAQNEQHDDPEDETGLSGAVAKAEGRVYKLLDELTELLSQENEGLDRDKLVSLLSERLQIKPLNISSAGNLDKPSREIAVSLTDRMDGHEMTGHPTIRSSAPEEHLVDSCDKHNENNAQEPPAVIMKEEPSSSKVKRRQRRGCKIYRPKSKAKAKTPLLKELESRAYSQGQSKSFAGAVGSSRPTEAGLMCSTRIRSRRLEFKE</sequence>
<dbReference type="AlphaFoldDB" id="A0AAV0KMK9"/>
<feature type="region of interest" description="Disordered" evidence="1">
    <location>
        <begin position="1"/>
        <end position="68"/>
    </location>
</feature>
<organism evidence="2 3">
    <name type="scientific">Linum tenue</name>
    <dbReference type="NCBI Taxonomy" id="586396"/>
    <lineage>
        <taxon>Eukaryota</taxon>
        <taxon>Viridiplantae</taxon>
        <taxon>Streptophyta</taxon>
        <taxon>Embryophyta</taxon>
        <taxon>Tracheophyta</taxon>
        <taxon>Spermatophyta</taxon>
        <taxon>Magnoliopsida</taxon>
        <taxon>eudicotyledons</taxon>
        <taxon>Gunneridae</taxon>
        <taxon>Pentapetalae</taxon>
        <taxon>rosids</taxon>
        <taxon>fabids</taxon>
        <taxon>Malpighiales</taxon>
        <taxon>Linaceae</taxon>
        <taxon>Linum</taxon>
    </lineage>
</organism>